<gene>
    <name evidence="4" type="ORF">VTL71DRAFT_1623</name>
</gene>
<name>A0ABR4CBC0_9HELO</name>
<evidence type="ECO:0000259" key="3">
    <source>
        <dbReference type="Pfam" id="PF07859"/>
    </source>
</evidence>
<organism evidence="4 5">
    <name type="scientific">Oculimacula yallundae</name>
    <dbReference type="NCBI Taxonomy" id="86028"/>
    <lineage>
        <taxon>Eukaryota</taxon>
        <taxon>Fungi</taxon>
        <taxon>Dikarya</taxon>
        <taxon>Ascomycota</taxon>
        <taxon>Pezizomycotina</taxon>
        <taxon>Leotiomycetes</taxon>
        <taxon>Helotiales</taxon>
        <taxon>Ploettnerulaceae</taxon>
        <taxon>Oculimacula</taxon>
    </lineage>
</organism>
<evidence type="ECO:0000313" key="5">
    <source>
        <dbReference type="Proteomes" id="UP001595075"/>
    </source>
</evidence>
<dbReference type="InterPro" id="IPR029058">
    <property type="entry name" value="AB_hydrolase_fold"/>
</dbReference>
<feature type="domain" description="Alpha/beta hydrolase fold-3" evidence="3">
    <location>
        <begin position="99"/>
        <end position="322"/>
    </location>
</feature>
<evidence type="ECO:0000256" key="2">
    <source>
        <dbReference type="SAM" id="MobiDB-lite"/>
    </source>
</evidence>
<evidence type="ECO:0000256" key="1">
    <source>
        <dbReference type="ARBA" id="ARBA00022801"/>
    </source>
</evidence>
<dbReference type="Gene3D" id="3.40.50.1820">
    <property type="entry name" value="alpha/beta hydrolase"/>
    <property type="match status" value="1"/>
</dbReference>
<comment type="caution">
    <text evidence="4">The sequence shown here is derived from an EMBL/GenBank/DDBJ whole genome shotgun (WGS) entry which is preliminary data.</text>
</comment>
<reference evidence="4 5" key="1">
    <citation type="journal article" date="2024" name="Commun. Biol.">
        <title>Comparative genomic analysis of thermophilic fungi reveals convergent evolutionary adaptations and gene losses.</title>
        <authorList>
            <person name="Steindorff A.S."/>
            <person name="Aguilar-Pontes M.V."/>
            <person name="Robinson A.J."/>
            <person name="Andreopoulos B."/>
            <person name="LaButti K."/>
            <person name="Kuo A."/>
            <person name="Mondo S."/>
            <person name="Riley R."/>
            <person name="Otillar R."/>
            <person name="Haridas S."/>
            <person name="Lipzen A."/>
            <person name="Grimwood J."/>
            <person name="Schmutz J."/>
            <person name="Clum A."/>
            <person name="Reid I.D."/>
            <person name="Moisan M.C."/>
            <person name="Butler G."/>
            <person name="Nguyen T.T.M."/>
            <person name="Dewar K."/>
            <person name="Conant G."/>
            <person name="Drula E."/>
            <person name="Henrissat B."/>
            <person name="Hansel C."/>
            <person name="Singer S."/>
            <person name="Hutchinson M.I."/>
            <person name="de Vries R.P."/>
            <person name="Natvig D.O."/>
            <person name="Powell A.J."/>
            <person name="Tsang A."/>
            <person name="Grigoriev I.V."/>
        </authorList>
    </citation>
    <scope>NUCLEOTIDE SEQUENCE [LARGE SCALE GENOMIC DNA]</scope>
    <source>
        <strain evidence="4 5">CBS 494.80</strain>
    </source>
</reference>
<feature type="region of interest" description="Disordered" evidence="2">
    <location>
        <begin position="26"/>
        <end position="45"/>
    </location>
</feature>
<dbReference type="PANTHER" id="PTHR48081:SF8">
    <property type="entry name" value="ALPHA_BETA HYDROLASE FOLD-3 DOMAIN-CONTAINING PROTEIN-RELATED"/>
    <property type="match status" value="1"/>
</dbReference>
<proteinExistence type="predicted"/>
<dbReference type="InterPro" id="IPR013094">
    <property type="entry name" value="AB_hydrolase_3"/>
</dbReference>
<sequence length="366" mass="40546">MMDFSEFGQPTKEWLNFVATNPSAARDGFSGNDPAQAGFLRKESNKARSTVSERLLAESGLDTRVKRSTVQLPSRGSHTIPLRLYEPQALKPEEVVGAVLYFHGGGYLLGDETSDDFLCCRIAGETKTVVLSVIYRHTHKYKHPAQVDDALDAFSYLRKNDTAVHPILQLGRLVVMGISAGCTLAANVVLEDVRLSRSHPGYKARVTGALLGIPWLIHIDNYPFGLFESREVTAKVQNEEAPVIPYERLQLFSKLLGCEDPADERLNIALLSPQELGDWPRTAFLVAGADPLRDDGLLLVTKLESMDVPTKVHVYPGLPHGFRRWNQLNATHAFDGAILDSIGWALGHNSPQLDRGGHWDVYNPDR</sequence>
<protein>
    <recommendedName>
        <fullName evidence="3">Alpha/beta hydrolase fold-3 domain-containing protein</fullName>
    </recommendedName>
</protein>
<evidence type="ECO:0000313" key="4">
    <source>
        <dbReference type="EMBL" id="KAL2067199.1"/>
    </source>
</evidence>
<dbReference type="PANTHER" id="PTHR48081">
    <property type="entry name" value="AB HYDROLASE SUPERFAMILY PROTEIN C4A8.06C"/>
    <property type="match status" value="1"/>
</dbReference>
<dbReference type="InterPro" id="IPR050300">
    <property type="entry name" value="GDXG_lipolytic_enzyme"/>
</dbReference>
<dbReference type="Pfam" id="PF07859">
    <property type="entry name" value="Abhydrolase_3"/>
    <property type="match status" value="1"/>
</dbReference>
<accession>A0ABR4CBC0</accession>
<keyword evidence="5" id="KW-1185">Reference proteome</keyword>
<dbReference type="Proteomes" id="UP001595075">
    <property type="component" value="Unassembled WGS sequence"/>
</dbReference>
<keyword evidence="1" id="KW-0378">Hydrolase</keyword>
<dbReference type="EMBL" id="JAZHXI010000010">
    <property type="protein sequence ID" value="KAL2067199.1"/>
    <property type="molecule type" value="Genomic_DNA"/>
</dbReference>
<dbReference type="SUPFAM" id="SSF53474">
    <property type="entry name" value="alpha/beta-Hydrolases"/>
    <property type="match status" value="1"/>
</dbReference>